<feature type="compositionally biased region" description="Low complexity" evidence="4">
    <location>
        <begin position="274"/>
        <end position="284"/>
    </location>
</feature>
<dbReference type="InterPro" id="IPR017560">
    <property type="entry name" value="Cyt_c_biogenesis_CcmI"/>
</dbReference>
<keyword evidence="7" id="KW-1185">Reference proteome</keyword>
<dbReference type="InterPro" id="IPR051263">
    <property type="entry name" value="C-type_cytochrome_biogenesis"/>
</dbReference>
<feature type="coiled-coil region" evidence="3">
    <location>
        <begin position="28"/>
        <end position="76"/>
    </location>
</feature>
<evidence type="ECO:0000256" key="1">
    <source>
        <dbReference type="ARBA" id="ARBA00004196"/>
    </source>
</evidence>
<evidence type="ECO:0000256" key="3">
    <source>
        <dbReference type="SAM" id="Coils"/>
    </source>
</evidence>
<reference evidence="6 7" key="1">
    <citation type="submission" date="2019-09" db="EMBL/GenBank/DDBJ databases">
        <title>Isolation and complete genome sequencing of Methylocystis species.</title>
        <authorList>
            <person name="Rumah B.L."/>
            <person name="Stead C.E."/>
            <person name="Stevens B.C."/>
            <person name="Minton N.P."/>
            <person name="Grosse-Honebrink A."/>
            <person name="Zhang Y."/>
        </authorList>
    </citation>
    <scope>NUCLEOTIDE SEQUENCE [LARGE SCALE GENOMIC DNA]</scope>
    <source>
        <strain evidence="6 7">BRCS2</strain>
    </source>
</reference>
<accession>A0A6B8M2Y2</accession>
<dbReference type="NCBIfam" id="TIGR03142">
    <property type="entry name" value="cytochro_ccmI"/>
    <property type="match status" value="1"/>
</dbReference>
<protein>
    <submittedName>
        <fullName evidence="6">C-type cytochrome biogenesis protein CcmI</fullName>
    </submittedName>
</protein>
<proteinExistence type="predicted"/>
<keyword evidence="2" id="KW-0201">Cytochrome c-type biogenesis</keyword>
<evidence type="ECO:0000256" key="5">
    <source>
        <dbReference type="SAM" id="Phobius"/>
    </source>
</evidence>
<name>A0A6B8M2Y2_9HYPH</name>
<dbReference type="Gene3D" id="1.25.40.10">
    <property type="entry name" value="Tetratricopeptide repeat domain"/>
    <property type="match status" value="1"/>
</dbReference>
<sequence>MIWLIFALLTGAAVMAVLLPLAARGEAKDANAADIAFFEEQIAEIERERAEGRLDAAEAEAAKTEAARRLLRAEAAPKAAARGSRKAALVAALSAIVVIPLVAVPLYLKLGRSNAPDMPLTARLEAAPERNDLSGAVARIEQHLREHPEDGRGFEVVAPYYLRAGRGEEAIDAYAKALTLLGPTAERHANLGQARMIVAEGKVTAEAKKDFEAALALDPANVMAAYYLGLGAEQAGEKDKAIEIFARLEADAPAGAAYLRSVRQRLAELRGESASRPPFASAPAEQETAQGPSSAQGKAIAAMPADERAAMIRGMVEKLAARLESKGDDVEGWLRLIRAYSVLAEPEKAKKAVADARKALVGKETEAARVEALAKELNIGG</sequence>
<gene>
    <name evidence="6" type="primary">ccmI</name>
    <name evidence="6" type="ORF">F7D14_02910</name>
</gene>
<feature type="region of interest" description="Disordered" evidence="4">
    <location>
        <begin position="273"/>
        <end position="300"/>
    </location>
</feature>
<evidence type="ECO:0000313" key="6">
    <source>
        <dbReference type="EMBL" id="QGM96532.1"/>
    </source>
</evidence>
<dbReference type="KEGG" id="mpar:F7D14_02910"/>
<dbReference type="EMBL" id="CP044331">
    <property type="protein sequence ID" value="QGM96532.1"/>
    <property type="molecule type" value="Genomic_DNA"/>
</dbReference>
<dbReference type="InterPro" id="IPR011990">
    <property type="entry name" value="TPR-like_helical_dom_sf"/>
</dbReference>
<evidence type="ECO:0000256" key="4">
    <source>
        <dbReference type="SAM" id="MobiDB-lite"/>
    </source>
</evidence>
<comment type="subcellular location">
    <subcellularLocation>
        <location evidence="1">Cell envelope</location>
    </subcellularLocation>
</comment>
<dbReference type="GO" id="GO:0030313">
    <property type="term" value="C:cell envelope"/>
    <property type="evidence" value="ECO:0007669"/>
    <property type="project" value="UniProtKB-SubCell"/>
</dbReference>
<dbReference type="RefSeq" id="WP_040579430.1">
    <property type="nucleotide sequence ID" value="NZ_CP044331.1"/>
</dbReference>
<dbReference type="AlphaFoldDB" id="A0A6B8M2Y2"/>
<dbReference type="PANTHER" id="PTHR47870">
    <property type="entry name" value="CYTOCHROME C-TYPE BIOGENESIS PROTEIN CCMH"/>
    <property type="match status" value="1"/>
</dbReference>
<keyword evidence="5" id="KW-1133">Transmembrane helix</keyword>
<dbReference type="Proteomes" id="UP000422569">
    <property type="component" value="Chromosome"/>
</dbReference>
<organism evidence="6 7">
    <name type="scientific">Methylocystis parvus</name>
    <dbReference type="NCBI Taxonomy" id="134"/>
    <lineage>
        <taxon>Bacteria</taxon>
        <taxon>Pseudomonadati</taxon>
        <taxon>Pseudomonadota</taxon>
        <taxon>Alphaproteobacteria</taxon>
        <taxon>Hyphomicrobiales</taxon>
        <taxon>Methylocystaceae</taxon>
        <taxon>Methylocystis</taxon>
    </lineage>
</organism>
<keyword evidence="5" id="KW-0812">Transmembrane</keyword>
<feature type="compositionally biased region" description="Polar residues" evidence="4">
    <location>
        <begin position="287"/>
        <end position="296"/>
    </location>
</feature>
<dbReference type="GO" id="GO:0017004">
    <property type="term" value="P:cytochrome complex assembly"/>
    <property type="evidence" value="ECO:0007669"/>
    <property type="project" value="UniProtKB-KW"/>
</dbReference>
<keyword evidence="3" id="KW-0175">Coiled coil</keyword>
<evidence type="ECO:0000256" key="2">
    <source>
        <dbReference type="ARBA" id="ARBA00022748"/>
    </source>
</evidence>
<feature type="transmembrane region" description="Helical" evidence="5">
    <location>
        <begin position="87"/>
        <end position="108"/>
    </location>
</feature>
<evidence type="ECO:0000313" key="7">
    <source>
        <dbReference type="Proteomes" id="UP000422569"/>
    </source>
</evidence>
<dbReference type="GO" id="GO:0005886">
    <property type="term" value="C:plasma membrane"/>
    <property type="evidence" value="ECO:0007669"/>
    <property type="project" value="TreeGrafter"/>
</dbReference>
<dbReference type="SUPFAM" id="SSF48452">
    <property type="entry name" value="TPR-like"/>
    <property type="match status" value="1"/>
</dbReference>
<dbReference type="PANTHER" id="PTHR47870:SF1">
    <property type="entry name" value="CYTOCHROME C-TYPE BIOGENESIS PROTEIN CCMH"/>
    <property type="match status" value="1"/>
</dbReference>
<keyword evidence="5" id="KW-0472">Membrane</keyword>